<evidence type="ECO:0000259" key="1">
    <source>
        <dbReference type="Pfam" id="PF13088"/>
    </source>
</evidence>
<accession>A0AAE0GW04</accession>
<dbReference type="Proteomes" id="UP001190700">
    <property type="component" value="Unassembled WGS sequence"/>
</dbReference>
<protein>
    <recommendedName>
        <fullName evidence="1">Sialidase domain-containing protein</fullName>
    </recommendedName>
</protein>
<dbReference type="PANTHER" id="PTHR43752:SF2">
    <property type="entry name" value="BNR_ASP-BOX REPEAT FAMILY PROTEIN"/>
    <property type="match status" value="1"/>
</dbReference>
<comment type="caution">
    <text evidence="2">The sequence shown here is derived from an EMBL/GenBank/DDBJ whole genome shotgun (WGS) entry which is preliminary data.</text>
</comment>
<organism evidence="2 3">
    <name type="scientific">Cymbomonas tetramitiformis</name>
    <dbReference type="NCBI Taxonomy" id="36881"/>
    <lineage>
        <taxon>Eukaryota</taxon>
        <taxon>Viridiplantae</taxon>
        <taxon>Chlorophyta</taxon>
        <taxon>Pyramimonadophyceae</taxon>
        <taxon>Pyramimonadales</taxon>
        <taxon>Pyramimonadaceae</taxon>
        <taxon>Cymbomonas</taxon>
    </lineage>
</organism>
<keyword evidence="3" id="KW-1185">Reference proteome</keyword>
<dbReference type="Gene3D" id="2.120.10.10">
    <property type="match status" value="1"/>
</dbReference>
<proteinExistence type="predicted"/>
<dbReference type="EMBL" id="LGRX02001909">
    <property type="protein sequence ID" value="KAK3285240.1"/>
    <property type="molecule type" value="Genomic_DNA"/>
</dbReference>
<dbReference type="Pfam" id="PF13088">
    <property type="entry name" value="BNR_2"/>
    <property type="match status" value="1"/>
</dbReference>
<dbReference type="InterPro" id="IPR011040">
    <property type="entry name" value="Sialidase"/>
</dbReference>
<evidence type="ECO:0000313" key="2">
    <source>
        <dbReference type="EMBL" id="KAK3285240.1"/>
    </source>
</evidence>
<name>A0AAE0GW04_9CHLO</name>
<gene>
    <name evidence="2" type="ORF">CYMTET_7146</name>
</gene>
<dbReference type="PANTHER" id="PTHR43752">
    <property type="entry name" value="BNR/ASP-BOX REPEAT FAMILY PROTEIN"/>
    <property type="match status" value="1"/>
</dbReference>
<dbReference type="CDD" id="cd15482">
    <property type="entry name" value="Sialidase_non-viral"/>
    <property type="match status" value="1"/>
</dbReference>
<dbReference type="SUPFAM" id="SSF50939">
    <property type="entry name" value="Sialidases"/>
    <property type="match status" value="1"/>
</dbReference>
<evidence type="ECO:0000313" key="3">
    <source>
        <dbReference type="Proteomes" id="UP001190700"/>
    </source>
</evidence>
<reference evidence="2 3" key="1">
    <citation type="journal article" date="2015" name="Genome Biol. Evol.">
        <title>Comparative Genomics of a Bacterivorous Green Alga Reveals Evolutionary Causalities and Consequences of Phago-Mixotrophic Mode of Nutrition.</title>
        <authorList>
            <person name="Burns J.A."/>
            <person name="Paasch A."/>
            <person name="Narechania A."/>
            <person name="Kim E."/>
        </authorList>
    </citation>
    <scope>NUCLEOTIDE SEQUENCE [LARGE SCALE GENOMIC DNA]</scope>
    <source>
        <strain evidence="2 3">PLY_AMNH</strain>
    </source>
</reference>
<dbReference type="AlphaFoldDB" id="A0AAE0GW04"/>
<feature type="domain" description="Sialidase" evidence="1">
    <location>
        <begin position="45"/>
        <end position="154"/>
    </location>
</feature>
<dbReference type="InterPro" id="IPR036278">
    <property type="entry name" value="Sialidase_sf"/>
</dbReference>
<sequence>MDRWEVREWRACGVQLHPVLVKVKPMQKYDMVPLLVVFYVSNHEETGRRRVFRALSINGGKTWTHPLATTLPNFRTPLAATTLESGAIAIVFTNNAGVTYSGTGTTHGRAPLPILSVALSYDGGEHWPYVRDLEEHFAEGMEYTEPSIISSVAGSRMHITYRTTLFDRQHLQNKRTYIRFASVTEEWVQGTWAGNVATRGLFKGDTRIGVAQKH</sequence>